<feature type="compositionally biased region" description="Basic and acidic residues" evidence="1">
    <location>
        <begin position="230"/>
        <end position="256"/>
    </location>
</feature>
<protein>
    <submittedName>
        <fullName evidence="2">Uncharacterized protein</fullName>
    </submittedName>
</protein>
<dbReference type="AlphaFoldDB" id="A0A9P1FH82"/>
<feature type="compositionally biased region" description="Basic and acidic residues" evidence="1">
    <location>
        <begin position="334"/>
        <end position="349"/>
    </location>
</feature>
<name>A0A9P1FH82_9DINO</name>
<organism evidence="2">
    <name type="scientific">Cladocopium goreaui</name>
    <dbReference type="NCBI Taxonomy" id="2562237"/>
    <lineage>
        <taxon>Eukaryota</taxon>
        <taxon>Sar</taxon>
        <taxon>Alveolata</taxon>
        <taxon>Dinophyceae</taxon>
        <taxon>Suessiales</taxon>
        <taxon>Symbiodiniaceae</taxon>
        <taxon>Cladocopium</taxon>
    </lineage>
</organism>
<evidence type="ECO:0000313" key="4">
    <source>
        <dbReference type="Proteomes" id="UP001152797"/>
    </source>
</evidence>
<feature type="compositionally biased region" description="Pro residues" evidence="1">
    <location>
        <begin position="173"/>
        <end position="183"/>
    </location>
</feature>
<evidence type="ECO:0000313" key="3">
    <source>
        <dbReference type="EMBL" id="CAL1127930.1"/>
    </source>
</evidence>
<gene>
    <name evidence="2" type="ORF">C1SCF055_LOCUS2947</name>
</gene>
<accession>A0A9P1FH82</accession>
<dbReference type="EMBL" id="CAMXCT020000142">
    <property type="protein sequence ID" value="CAL1127930.1"/>
    <property type="molecule type" value="Genomic_DNA"/>
</dbReference>
<dbReference type="EMBL" id="CAMXCT010000142">
    <property type="protein sequence ID" value="CAI3974555.1"/>
    <property type="molecule type" value="Genomic_DNA"/>
</dbReference>
<keyword evidence="4" id="KW-1185">Reference proteome</keyword>
<comment type="caution">
    <text evidence="2">The sequence shown here is derived from an EMBL/GenBank/DDBJ whole genome shotgun (WGS) entry which is preliminary data.</text>
</comment>
<sequence length="504" mass="56165">MPEINKVKEQCENTYARSSKAADDSCVEDDAWELRKMLRFIKRKANRQEDTDFHELLLIIAPHLEAGERIKEVMAKAKSQNISDEDRPCSPVSCNISSFACEEVKSQMLYRRVKILEELLQKKNALLLIQSKQSVKPGTPPSVADGPKLNPSGAPGPISPDDVDTQPMLETPVVPPEPSPPKAPSFEEPSVKRQKYQRGRGKSPTIELHPEVASGGSTPVPPQPIEPEVEIEKPKTEEVVTRRDQLASKAKKKEDEPRGEDECDDDEEMEGEDGEGCENGEKGEVDPPSAKAKASSEPKTSRASSPKDKKEPKTSRASSSKAKKEPKAVSSSKAKKEPKTSRVSEDKGTVKACSEGDGGEPMESNKSKPKMKANKKRTISENGSSRPASRPRRSRSVPSRDGNLQKEIKEIQSFTEALDYHNLEFDDLKFYIKEAVTQQFEFKITQLNIYWKTARCGIRMYRADGKSTDPFSFTFPSDSGGHLLRPSASRMLGTWWNLMMTWTT</sequence>
<feature type="region of interest" description="Disordered" evidence="1">
    <location>
        <begin position="133"/>
        <end position="406"/>
    </location>
</feature>
<reference evidence="2" key="1">
    <citation type="submission" date="2022-10" db="EMBL/GenBank/DDBJ databases">
        <authorList>
            <person name="Chen Y."/>
            <person name="Dougan E. K."/>
            <person name="Chan C."/>
            <person name="Rhodes N."/>
            <person name="Thang M."/>
        </authorList>
    </citation>
    <scope>NUCLEOTIDE SEQUENCE</scope>
</reference>
<feature type="compositionally biased region" description="Acidic residues" evidence="1">
    <location>
        <begin position="257"/>
        <end position="278"/>
    </location>
</feature>
<proteinExistence type="predicted"/>
<reference evidence="3" key="2">
    <citation type="submission" date="2024-04" db="EMBL/GenBank/DDBJ databases">
        <authorList>
            <person name="Chen Y."/>
            <person name="Shah S."/>
            <person name="Dougan E. K."/>
            <person name="Thang M."/>
            <person name="Chan C."/>
        </authorList>
    </citation>
    <scope>NUCLEOTIDE SEQUENCE [LARGE SCALE GENOMIC DNA]</scope>
</reference>
<evidence type="ECO:0000256" key="1">
    <source>
        <dbReference type="SAM" id="MobiDB-lite"/>
    </source>
</evidence>
<dbReference type="Proteomes" id="UP001152797">
    <property type="component" value="Unassembled WGS sequence"/>
</dbReference>
<feature type="compositionally biased region" description="Basic and acidic residues" evidence="1">
    <location>
        <begin position="294"/>
        <end position="314"/>
    </location>
</feature>
<evidence type="ECO:0000313" key="2">
    <source>
        <dbReference type="EMBL" id="CAI3974555.1"/>
    </source>
</evidence>
<feature type="compositionally biased region" description="Basic residues" evidence="1">
    <location>
        <begin position="367"/>
        <end position="377"/>
    </location>
</feature>
<dbReference type="EMBL" id="CAMXCT030000142">
    <property type="protein sequence ID" value="CAL4761867.1"/>
    <property type="molecule type" value="Genomic_DNA"/>
</dbReference>
<feature type="compositionally biased region" description="Basic residues" evidence="1">
    <location>
        <begin position="192"/>
        <end position="201"/>
    </location>
</feature>